<evidence type="ECO:0000256" key="5">
    <source>
        <dbReference type="ARBA" id="ARBA00022630"/>
    </source>
</evidence>
<evidence type="ECO:0000256" key="12">
    <source>
        <dbReference type="RuleBase" id="RU000605"/>
    </source>
</evidence>
<dbReference type="GO" id="GO:0009073">
    <property type="term" value="P:aromatic amino acid family biosynthetic process"/>
    <property type="evidence" value="ECO:0007669"/>
    <property type="project" value="UniProtKB-KW"/>
</dbReference>
<dbReference type="HAMAP" id="MF_00300">
    <property type="entry name" value="Chorismate_synth"/>
    <property type="match status" value="1"/>
</dbReference>
<dbReference type="PROSITE" id="PS00788">
    <property type="entry name" value="CHORISMATE_SYNTHASE_2"/>
    <property type="match status" value="1"/>
</dbReference>
<protein>
    <recommendedName>
        <fullName evidence="3 11">Chorismate synthase</fullName>
        <shortName evidence="11">CS</shortName>
        <ecNumber evidence="3 11">4.2.3.5</ecNumber>
    </recommendedName>
    <alternativeName>
        <fullName evidence="11">5-enolpyruvylshikimate-3-phosphate phospholyase</fullName>
    </alternativeName>
</protein>
<dbReference type="PROSITE" id="PS00789">
    <property type="entry name" value="CHORISMATE_SYNTHASE_3"/>
    <property type="match status" value="1"/>
</dbReference>
<keyword evidence="4 11" id="KW-0028">Amino-acid biosynthesis</keyword>
<dbReference type="UniPathway" id="UPA00053">
    <property type="reaction ID" value="UER00090"/>
</dbReference>
<evidence type="ECO:0000256" key="1">
    <source>
        <dbReference type="ARBA" id="ARBA00005044"/>
    </source>
</evidence>
<dbReference type="GO" id="GO:0008652">
    <property type="term" value="P:amino acid biosynthetic process"/>
    <property type="evidence" value="ECO:0007669"/>
    <property type="project" value="UniProtKB-KW"/>
</dbReference>
<feature type="binding site" evidence="11">
    <location>
        <position position="289"/>
    </location>
    <ligand>
        <name>FMN</name>
        <dbReference type="ChEBI" id="CHEBI:58210"/>
    </ligand>
</feature>
<evidence type="ECO:0000256" key="4">
    <source>
        <dbReference type="ARBA" id="ARBA00022605"/>
    </source>
</evidence>
<comment type="caution">
    <text evidence="13">The sequence shown here is derived from an EMBL/GenBank/DDBJ whole genome shotgun (WGS) entry which is preliminary data.</text>
</comment>
<dbReference type="HOGENOM" id="CLU_034547_0_0_9"/>
<sequence>MNTIGENLKLTVYGESHGVSVGAVLDGLPPGETVDWDEVRREMARRAPGKNSMSTPRAEGDDFAVQSGYCNGHTTGTPLAVMIANSDVRSGDYDDLRHLMRPGHADYTGKIRYGGYNDYRGGGHFSGRLTAPIVFAGAVAKQILARRGIRVGAHILQIEKVADRPFNPLGEEPAVFERLTRETLPVLDKPQAGRMAEVITAAKEDSDSVGGCIEAMITGLPAGYGDPLFDSVESGLARMLFAVPAVKGLSFGDGFALAAMRGSVSNDAMYYDADGTVRTKSNHNGGINGGITNGMPVLFRTVIKAAASIGKEQDTVDTDDKKNAKLIIKGRHDPCIVQRAVPVIENAAAWTILDILLTQGGRYT</sequence>
<name>G9YEN5_9FIRM</name>
<dbReference type="GO" id="GO:0009423">
    <property type="term" value="P:chorismate biosynthetic process"/>
    <property type="evidence" value="ECO:0007669"/>
    <property type="project" value="UniProtKB-UniRule"/>
</dbReference>
<dbReference type="CDD" id="cd07304">
    <property type="entry name" value="Chorismate_synthase"/>
    <property type="match status" value="1"/>
</dbReference>
<dbReference type="Proteomes" id="UP000005481">
    <property type="component" value="Unassembled WGS sequence"/>
</dbReference>
<dbReference type="NCBIfam" id="NF003793">
    <property type="entry name" value="PRK05382.1"/>
    <property type="match status" value="1"/>
</dbReference>
<comment type="cofactor">
    <cofactor evidence="11 12">
        <name>FMNH2</name>
        <dbReference type="ChEBI" id="CHEBI:57618"/>
    </cofactor>
    <text evidence="11 12">Reduced FMN (FMNH(2)).</text>
</comment>
<evidence type="ECO:0000256" key="10">
    <source>
        <dbReference type="ARBA" id="ARBA00023239"/>
    </source>
</evidence>
<comment type="function">
    <text evidence="11">Catalyzes the anti-1,4-elimination of the C-3 phosphate and the C-6 proR hydrogen from 5-enolpyruvylshikimate-3-phosphate (EPSP) to yield chorismate, which is the branch point compound that serves as the starting substrate for the three terminal pathways of aromatic amino acid biosynthesis. This reaction introduces a second double bond into the aromatic ring system.</text>
</comment>
<dbReference type="Pfam" id="PF01264">
    <property type="entry name" value="Chorismate_synt"/>
    <property type="match status" value="1"/>
</dbReference>
<dbReference type="InterPro" id="IPR020541">
    <property type="entry name" value="Chorismate_synthase_CS"/>
</dbReference>
<comment type="catalytic activity">
    <reaction evidence="11 12">
        <text>5-O-(1-carboxyvinyl)-3-phosphoshikimate = chorismate + phosphate</text>
        <dbReference type="Rhea" id="RHEA:21020"/>
        <dbReference type="ChEBI" id="CHEBI:29748"/>
        <dbReference type="ChEBI" id="CHEBI:43474"/>
        <dbReference type="ChEBI" id="CHEBI:57701"/>
        <dbReference type="EC" id="4.2.3.5"/>
    </reaction>
</comment>
<comment type="similarity">
    <text evidence="2 11 12">Belongs to the chorismate synthase family.</text>
</comment>
<evidence type="ECO:0000313" key="13">
    <source>
        <dbReference type="EMBL" id="EHM43839.1"/>
    </source>
</evidence>
<evidence type="ECO:0000256" key="2">
    <source>
        <dbReference type="ARBA" id="ARBA00008014"/>
    </source>
</evidence>
<dbReference type="InterPro" id="IPR035904">
    <property type="entry name" value="Chorismate_synth_AroC_sf"/>
</dbReference>
<proteinExistence type="inferred from homology"/>
<reference evidence="13 14" key="1">
    <citation type="submission" date="2011-08" db="EMBL/GenBank/DDBJ databases">
        <authorList>
            <person name="Weinstock G."/>
            <person name="Sodergren E."/>
            <person name="Clifton S."/>
            <person name="Fulton L."/>
            <person name="Fulton B."/>
            <person name="Courtney L."/>
            <person name="Fronick C."/>
            <person name="Harrison M."/>
            <person name="Strong C."/>
            <person name="Farmer C."/>
            <person name="Delahaunty K."/>
            <person name="Markovic C."/>
            <person name="Hall O."/>
            <person name="Minx P."/>
            <person name="Tomlinson C."/>
            <person name="Mitreva M."/>
            <person name="Hou S."/>
            <person name="Chen J."/>
            <person name="Wollam A."/>
            <person name="Pepin K.H."/>
            <person name="Johnson M."/>
            <person name="Bhonagiri V."/>
            <person name="Zhang X."/>
            <person name="Suruliraj S."/>
            <person name="Warren W."/>
            <person name="Chinwalla A."/>
            <person name="Mardis E.R."/>
            <person name="Wilson R.K."/>
        </authorList>
    </citation>
    <scope>NUCLEOTIDE SEQUENCE [LARGE SCALE GENOMIC DNA]</scope>
    <source>
        <strain evidence="13 14">F0357</strain>
    </source>
</reference>
<comment type="subunit">
    <text evidence="11">Homotetramer.</text>
</comment>
<dbReference type="EMBL" id="AGCJ01000003">
    <property type="protein sequence ID" value="EHM43839.1"/>
    <property type="molecule type" value="Genomic_DNA"/>
</dbReference>
<dbReference type="NCBIfam" id="TIGR00033">
    <property type="entry name" value="aroC"/>
    <property type="match status" value="1"/>
</dbReference>
<dbReference type="PANTHER" id="PTHR21085:SF0">
    <property type="entry name" value="CHORISMATE SYNTHASE"/>
    <property type="match status" value="1"/>
</dbReference>
<keyword evidence="7 11" id="KW-0274">FAD</keyword>
<dbReference type="Gene3D" id="3.60.150.10">
    <property type="entry name" value="Chorismate synthase AroC"/>
    <property type="match status" value="1"/>
</dbReference>
<dbReference type="InterPro" id="IPR000453">
    <property type="entry name" value="Chorismate_synth"/>
</dbReference>
<dbReference type="OrthoDB" id="9771806at2"/>
<dbReference type="PROSITE" id="PS00787">
    <property type="entry name" value="CHORISMATE_SYNTHASE_1"/>
    <property type="match status" value="1"/>
</dbReference>
<evidence type="ECO:0000256" key="3">
    <source>
        <dbReference type="ARBA" id="ARBA00013036"/>
    </source>
</evidence>
<dbReference type="GO" id="GO:0010181">
    <property type="term" value="F:FMN binding"/>
    <property type="evidence" value="ECO:0007669"/>
    <property type="project" value="TreeGrafter"/>
</dbReference>
<dbReference type="EC" id="4.2.3.5" evidence="3 11"/>
<dbReference type="PANTHER" id="PTHR21085">
    <property type="entry name" value="CHORISMATE SYNTHASE"/>
    <property type="match status" value="1"/>
</dbReference>
<keyword evidence="6 11" id="KW-0288">FMN</keyword>
<dbReference type="STRING" id="861450.HMPREF0080_00095"/>
<dbReference type="AlphaFoldDB" id="G9YEN5"/>
<keyword evidence="5 11" id="KW-0285">Flavoprotein</keyword>
<comment type="pathway">
    <text evidence="1 11 12">Metabolic intermediate biosynthesis; chorismate biosynthesis; chorismate from D-erythrose 4-phosphate and phosphoenolpyruvate: step 7/7.</text>
</comment>
<feature type="binding site" evidence="11">
    <location>
        <begin position="124"/>
        <end position="126"/>
    </location>
    <ligand>
        <name>FMN</name>
        <dbReference type="ChEBI" id="CHEBI:58210"/>
    </ligand>
</feature>
<keyword evidence="8 11" id="KW-0521">NADP</keyword>
<dbReference type="PIRSF" id="PIRSF001456">
    <property type="entry name" value="Chorismate_synth"/>
    <property type="match status" value="1"/>
</dbReference>
<keyword evidence="14" id="KW-1185">Reference proteome</keyword>
<gene>
    <name evidence="11" type="primary">aroC</name>
    <name evidence="13" type="ORF">HMPREF0080_00095</name>
</gene>
<accession>G9YEN5</accession>
<evidence type="ECO:0000256" key="6">
    <source>
        <dbReference type="ARBA" id="ARBA00022643"/>
    </source>
</evidence>
<dbReference type="GO" id="GO:0004107">
    <property type="term" value="F:chorismate synthase activity"/>
    <property type="evidence" value="ECO:0007669"/>
    <property type="project" value="UniProtKB-UniRule"/>
</dbReference>
<dbReference type="RefSeq" id="WP_006789074.1">
    <property type="nucleotide sequence ID" value="NZ_JH417562.1"/>
</dbReference>
<feature type="binding site" evidence="11">
    <location>
        <begin position="304"/>
        <end position="308"/>
    </location>
    <ligand>
        <name>FMN</name>
        <dbReference type="ChEBI" id="CHEBI:58210"/>
    </ligand>
</feature>
<keyword evidence="9 11" id="KW-0057">Aromatic amino acid biosynthesis</keyword>
<evidence type="ECO:0000313" key="14">
    <source>
        <dbReference type="Proteomes" id="UP000005481"/>
    </source>
</evidence>
<evidence type="ECO:0000256" key="11">
    <source>
        <dbReference type="HAMAP-Rule" id="MF_00300"/>
    </source>
</evidence>
<organism evidence="13 14">
    <name type="scientific">Anaeroglobus geminatus F0357</name>
    <dbReference type="NCBI Taxonomy" id="861450"/>
    <lineage>
        <taxon>Bacteria</taxon>
        <taxon>Bacillati</taxon>
        <taxon>Bacillota</taxon>
        <taxon>Negativicutes</taxon>
        <taxon>Veillonellales</taxon>
        <taxon>Veillonellaceae</taxon>
        <taxon>Anaeroglobus</taxon>
    </lineage>
</organism>
<feature type="binding site" evidence="11">
    <location>
        <position position="46"/>
    </location>
    <ligand>
        <name>NADP(+)</name>
        <dbReference type="ChEBI" id="CHEBI:58349"/>
    </ligand>
</feature>
<evidence type="ECO:0000256" key="9">
    <source>
        <dbReference type="ARBA" id="ARBA00023141"/>
    </source>
</evidence>
<dbReference type="SUPFAM" id="SSF103263">
    <property type="entry name" value="Chorismate synthase, AroC"/>
    <property type="match status" value="1"/>
</dbReference>
<feature type="binding site" evidence="11">
    <location>
        <position position="331"/>
    </location>
    <ligand>
        <name>FMN</name>
        <dbReference type="ChEBI" id="CHEBI:58210"/>
    </ligand>
</feature>
<dbReference type="PATRIC" id="fig|861450.3.peg.91"/>
<comment type="caution">
    <text evidence="11">Lacks conserved residue(s) required for the propagation of feature annotation.</text>
</comment>
<dbReference type="GO" id="GO:0005829">
    <property type="term" value="C:cytosol"/>
    <property type="evidence" value="ECO:0007669"/>
    <property type="project" value="TreeGrafter"/>
</dbReference>
<evidence type="ECO:0000256" key="7">
    <source>
        <dbReference type="ARBA" id="ARBA00022827"/>
    </source>
</evidence>
<evidence type="ECO:0000256" key="8">
    <source>
        <dbReference type="ARBA" id="ARBA00022857"/>
    </source>
</evidence>
<dbReference type="eggNOG" id="COG0082">
    <property type="taxonomic scope" value="Bacteria"/>
</dbReference>
<keyword evidence="10 11" id="KW-0456">Lyase</keyword>